<evidence type="ECO:0000256" key="1">
    <source>
        <dbReference type="ARBA" id="ARBA00004613"/>
    </source>
</evidence>
<reference evidence="7" key="1">
    <citation type="submission" date="2023-03" db="EMBL/GenBank/DDBJ databases">
        <title>Massive genome expansion in bonnet fungi (Mycena s.s.) driven by repeated elements and novel gene families across ecological guilds.</title>
        <authorList>
            <consortium name="Lawrence Berkeley National Laboratory"/>
            <person name="Harder C.B."/>
            <person name="Miyauchi S."/>
            <person name="Viragh M."/>
            <person name="Kuo A."/>
            <person name="Thoen E."/>
            <person name="Andreopoulos B."/>
            <person name="Lu D."/>
            <person name="Skrede I."/>
            <person name="Drula E."/>
            <person name="Henrissat B."/>
            <person name="Morin E."/>
            <person name="Kohler A."/>
            <person name="Barry K."/>
            <person name="LaButti K."/>
            <person name="Morin E."/>
            <person name="Salamov A."/>
            <person name="Lipzen A."/>
            <person name="Mereny Z."/>
            <person name="Hegedus B."/>
            <person name="Baldrian P."/>
            <person name="Stursova M."/>
            <person name="Weitz H."/>
            <person name="Taylor A."/>
            <person name="Grigoriev I.V."/>
            <person name="Nagy L.G."/>
            <person name="Martin F."/>
            <person name="Kauserud H."/>
        </authorList>
    </citation>
    <scope>NUCLEOTIDE SEQUENCE</scope>
    <source>
        <strain evidence="7">9284</strain>
    </source>
</reference>
<dbReference type="AlphaFoldDB" id="A0AAD7B0B8"/>
<name>A0AAD7B0B8_9AGAR</name>
<keyword evidence="4" id="KW-1015">Disulfide bond</keyword>
<dbReference type="Proteomes" id="UP001221142">
    <property type="component" value="Unassembled WGS sequence"/>
</dbReference>
<feature type="chain" id="PRO_5042011337" description="CFEM domain-containing protein" evidence="5">
    <location>
        <begin position="22"/>
        <end position="241"/>
    </location>
</feature>
<proteinExistence type="predicted"/>
<feature type="signal peptide" evidence="5">
    <location>
        <begin position="1"/>
        <end position="21"/>
    </location>
</feature>
<sequence>MVVFWNTLFFLLAALLVASQSSTPTPTISGVVLPSSTAGLDPCMETCFEEAAGLRHVHDVHCTCASAQLQEDLTQCLDAECSAFSAPQAQGLLFQLCRKVSSPSEPNTSAKMMFNAFTTEGSKTGGGQWANVKDSRVHLLAITRDLPEYVSLSAVSKAEGKNVNRFIIGGLGYAWQDMLDAAPASAKHYQKGVTGSITSRPRDMDNRRAQEVLGIRFTSIQDTVKETLEDYEAKGCTWVKA</sequence>
<dbReference type="Pfam" id="PF05730">
    <property type="entry name" value="CFEM"/>
    <property type="match status" value="1"/>
</dbReference>
<organism evidence="7 8">
    <name type="scientific">Roridomyces roridus</name>
    <dbReference type="NCBI Taxonomy" id="1738132"/>
    <lineage>
        <taxon>Eukaryota</taxon>
        <taxon>Fungi</taxon>
        <taxon>Dikarya</taxon>
        <taxon>Basidiomycota</taxon>
        <taxon>Agaricomycotina</taxon>
        <taxon>Agaricomycetes</taxon>
        <taxon>Agaricomycetidae</taxon>
        <taxon>Agaricales</taxon>
        <taxon>Marasmiineae</taxon>
        <taxon>Mycenaceae</taxon>
        <taxon>Roridomyces</taxon>
    </lineage>
</organism>
<gene>
    <name evidence="7" type="ORF">FB45DRAFT_949635</name>
</gene>
<protein>
    <recommendedName>
        <fullName evidence="6">CFEM domain-containing protein</fullName>
    </recommendedName>
</protein>
<evidence type="ECO:0000256" key="5">
    <source>
        <dbReference type="SAM" id="SignalP"/>
    </source>
</evidence>
<evidence type="ECO:0000313" key="8">
    <source>
        <dbReference type="Proteomes" id="UP001221142"/>
    </source>
</evidence>
<feature type="domain" description="CFEM" evidence="6">
    <location>
        <begin position="38"/>
        <end position="97"/>
    </location>
</feature>
<dbReference type="Gene3D" id="3.40.50.720">
    <property type="entry name" value="NAD(P)-binding Rossmann-like Domain"/>
    <property type="match status" value="1"/>
</dbReference>
<evidence type="ECO:0000256" key="3">
    <source>
        <dbReference type="ARBA" id="ARBA00022729"/>
    </source>
</evidence>
<keyword evidence="3 5" id="KW-0732">Signal</keyword>
<comment type="subcellular location">
    <subcellularLocation>
        <location evidence="1">Secreted</location>
    </subcellularLocation>
</comment>
<evidence type="ECO:0000313" key="7">
    <source>
        <dbReference type="EMBL" id="KAJ7606673.1"/>
    </source>
</evidence>
<dbReference type="InterPro" id="IPR008427">
    <property type="entry name" value="Extracellular_membr_CFEM_dom"/>
</dbReference>
<accession>A0AAD7B0B8</accession>
<evidence type="ECO:0000256" key="2">
    <source>
        <dbReference type="ARBA" id="ARBA00022525"/>
    </source>
</evidence>
<comment type="caution">
    <text evidence="7">The sequence shown here is derived from an EMBL/GenBank/DDBJ whole genome shotgun (WGS) entry which is preliminary data.</text>
</comment>
<dbReference type="GO" id="GO:0005576">
    <property type="term" value="C:extracellular region"/>
    <property type="evidence" value="ECO:0007669"/>
    <property type="project" value="UniProtKB-SubCell"/>
</dbReference>
<evidence type="ECO:0000256" key="4">
    <source>
        <dbReference type="ARBA" id="ARBA00023157"/>
    </source>
</evidence>
<evidence type="ECO:0000259" key="6">
    <source>
        <dbReference type="Pfam" id="PF05730"/>
    </source>
</evidence>
<keyword evidence="2" id="KW-0964">Secreted</keyword>
<keyword evidence="8" id="KW-1185">Reference proteome</keyword>
<dbReference type="EMBL" id="JARKIF010000055">
    <property type="protein sequence ID" value="KAJ7606673.1"/>
    <property type="molecule type" value="Genomic_DNA"/>
</dbReference>